<comment type="caution">
    <text evidence="2">The sequence shown here is derived from an EMBL/GenBank/DDBJ whole genome shotgun (WGS) entry which is preliminary data.</text>
</comment>
<sequence length="209" mass="24617">MKLEKEDISFIDNYLKKEGITYSDIRYEMVDHIASAVEEKMEVQQASFYYAFKAYMAANKSEIIKNNRKYILLAGYKALSVLFKNFINPVFIFLISLFFLLFYSLAAVFPDFDYQSTFQISHFIVTILLGGTFLYKQFSGKERFSVADKMLGFYCFLNYLPNSLFRVQDKIASLNLLFIYYSVTLSFSIVVYLSYREITKSYKNQYQLQ</sequence>
<keyword evidence="1" id="KW-1133">Transmembrane helix</keyword>
<protein>
    <submittedName>
        <fullName evidence="2">Uncharacterized protein</fullName>
    </submittedName>
</protein>
<evidence type="ECO:0000313" key="2">
    <source>
        <dbReference type="EMBL" id="ESU29979.1"/>
    </source>
</evidence>
<keyword evidence="3" id="KW-1185">Reference proteome</keyword>
<reference evidence="2 3" key="1">
    <citation type="submission" date="2013-08" db="EMBL/GenBank/DDBJ databases">
        <title>Flavobacterium limnosediminis JC2902 genome sequencing.</title>
        <authorList>
            <person name="Lee K."/>
            <person name="Yi H."/>
            <person name="Park S."/>
            <person name="Chun J."/>
        </authorList>
    </citation>
    <scope>NUCLEOTIDE SEQUENCE [LARGE SCALE GENOMIC DNA]</scope>
    <source>
        <strain evidence="2 3">JC2902</strain>
    </source>
</reference>
<keyword evidence="1" id="KW-0472">Membrane</keyword>
<organism evidence="2 3">
    <name type="scientific">Flavobacterium limnosediminis JC2902</name>
    <dbReference type="NCBI Taxonomy" id="1341181"/>
    <lineage>
        <taxon>Bacteria</taxon>
        <taxon>Pseudomonadati</taxon>
        <taxon>Bacteroidota</taxon>
        <taxon>Flavobacteriia</taxon>
        <taxon>Flavobacteriales</taxon>
        <taxon>Flavobacteriaceae</taxon>
        <taxon>Flavobacterium</taxon>
    </lineage>
</organism>
<feature type="transmembrane region" description="Helical" evidence="1">
    <location>
        <begin position="118"/>
        <end position="135"/>
    </location>
</feature>
<evidence type="ECO:0000256" key="1">
    <source>
        <dbReference type="SAM" id="Phobius"/>
    </source>
</evidence>
<dbReference type="RefSeq" id="WP_023578156.1">
    <property type="nucleotide sequence ID" value="NZ_AVGG01000001.1"/>
</dbReference>
<dbReference type="OrthoDB" id="1345503at2"/>
<evidence type="ECO:0000313" key="3">
    <source>
        <dbReference type="Proteomes" id="UP000018004"/>
    </source>
</evidence>
<dbReference type="PATRIC" id="fig|1341181.4.peg.459"/>
<feature type="transmembrane region" description="Helical" evidence="1">
    <location>
        <begin position="86"/>
        <end position="106"/>
    </location>
</feature>
<dbReference type="Proteomes" id="UP000018004">
    <property type="component" value="Unassembled WGS sequence"/>
</dbReference>
<name>V6SU32_9FLAO</name>
<accession>V6SU32</accession>
<dbReference type="STRING" id="1341181.FLJC2902T_04640"/>
<gene>
    <name evidence="2" type="ORF">FLJC2902T_04640</name>
</gene>
<dbReference type="eggNOG" id="ENOG50300FZ">
    <property type="taxonomic scope" value="Bacteria"/>
</dbReference>
<proteinExistence type="predicted"/>
<dbReference type="EMBL" id="AVGG01000001">
    <property type="protein sequence ID" value="ESU29979.1"/>
    <property type="molecule type" value="Genomic_DNA"/>
</dbReference>
<dbReference type="AlphaFoldDB" id="V6SU32"/>
<feature type="transmembrane region" description="Helical" evidence="1">
    <location>
        <begin position="177"/>
        <end position="195"/>
    </location>
</feature>
<keyword evidence="1" id="KW-0812">Transmembrane</keyword>